<dbReference type="InterPro" id="IPR050131">
    <property type="entry name" value="Peptidase_S8_subtilisin-like"/>
</dbReference>
<dbReference type="PANTHER" id="PTHR43806">
    <property type="entry name" value="PEPTIDASE S8"/>
    <property type="match status" value="1"/>
</dbReference>
<proteinExistence type="inferred from homology"/>
<dbReference type="PROSITE" id="PS51318">
    <property type="entry name" value="TAT"/>
    <property type="match status" value="1"/>
</dbReference>
<evidence type="ECO:0000256" key="3">
    <source>
        <dbReference type="ARBA" id="ARBA00022801"/>
    </source>
</evidence>
<feature type="active site" description="Charge relay system" evidence="5">
    <location>
        <position position="237"/>
    </location>
</feature>
<name>A0ABW3YKA3_9ACTN</name>
<comment type="caution">
    <text evidence="7">The sequence shown here is derived from an EMBL/GenBank/DDBJ whole genome shotgun (WGS) entry which is preliminary data.</text>
</comment>
<keyword evidence="3 5" id="KW-0378">Hydrolase</keyword>
<feature type="active site" description="Charge relay system" evidence="5">
    <location>
        <position position="195"/>
    </location>
</feature>
<gene>
    <name evidence="7" type="ORF">ACFQ4H_27675</name>
</gene>
<reference evidence="8" key="1">
    <citation type="journal article" date="2019" name="Int. J. Syst. Evol. Microbiol.">
        <title>The Global Catalogue of Microorganisms (GCM) 10K type strain sequencing project: providing services to taxonomists for standard genome sequencing and annotation.</title>
        <authorList>
            <consortium name="The Broad Institute Genomics Platform"/>
            <consortium name="The Broad Institute Genome Sequencing Center for Infectious Disease"/>
            <person name="Wu L."/>
            <person name="Ma J."/>
        </authorList>
    </citation>
    <scope>NUCLEOTIDE SEQUENCE [LARGE SCALE GENOMIC DNA]</scope>
    <source>
        <strain evidence="8">JCM 31037</strain>
    </source>
</reference>
<dbReference type="Pfam" id="PF00082">
    <property type="entry name" value="Peptidase_S8"/>
    <property type="match status" value="1"/>
</dbReference>
<accession>A0ABW3YKA3</accession>
<evidence type="ECO:0000256" key="5">
    <source>
        <dbReference type="PROSITE-ProRule" id="PRU01240"/>
    </source>
</evidence>
<keyword evidence="2 5" id="KW-0645">Protease</keyword>
<dbReference type="InterPro" id="IPR000209">
    <property type="entry name" value="Peptidase_S8/S53_dom"/>
</dbReference>
<sequence>MSSDHFMELRPTGGVSRRQFMIFSAAVAGVPLVAAVPPGVAFSAGAAEPGEEEQAYQQAVEAALASDPRVRRHLEPGREFGYRPRQILAANADAQRVAAKLREYGLPAQLGNRFAGVTKLVFATEVDVPSIIRRLRDPKQWPTSPVPAVQPHHLTMGFGNIMGNPGTPPRVAAPLPAPDPTRLGEGAGVTVGICDTGIWRDAGALHPLWLGGSYVPETDDEDPVYVHSDQLAVQGGHGTFVAGVVRQAAPGVRFDPEQALNRFGVGDEEMLVNALGRLGQAVTVVNLSLGCFTQDDLPSLPIANAVAALPDRVVVVAAAGNAGTSRPTWPAALADVLSVGAVRLAGTGIEPDPQSSFGPWVAACAFGDRVSTYVPGQLALTGLPVRVFHGFAGWSGTSFATAHVSGRLAAMMTAGNLDAEQARLALLATPRWHPDYGVLVG</sequence>
<dbReference type="RefSeq" id="WP_377576215.1">
    <property type="nucleotide sequence ID" value="NZ_JBHTMP010000060.1"/>
</dbReference>
<dbReference type="InterPro" id="IPR036852">
    <property type="entry name" value="Peptidase_S8/S53_dom_sf"/>
</dbReference>
<organism evidence="7 8">
    <name type="scientific">Micromonospora sonneratiae</name>
    <dbReference type="NCBI Taxonomy" id="1184706"/>
    <lineage>
        <taxon>Bacteria</taxon>
        <taxon>Bacillati</taxon>
        <taxon>Actinomycetota</taxon>
        <taxon>Actinomycetes</taxon>
        <taxon>Micromonosporales</taxon>
        <taxon>Micromonosporaceae</taxon>
        <taxon>Micromonospora</taxon>
    </lineage>
</organism>
<dbReference type="InterPro" id="IPR006311">
    <property type="entry name" value="TAT_signal"/>
</dbReference>
<evidence type="ECO:0000256" key="2">
    <source>
        <dbReference type="ARBA" id="ARBA00022670"/>
    </source>
</evidence>
<dbReference type="EMBL" id="JBHTMP010000060">
    <property type="protein sequence ID" value="MFD1324871.1"/>
    <property type="molecule type" value="Genomic_DNA"/>
</dbReference>
<dbReference type="CDD" id="cd00306">
    <property type="entry name" value="Peptidases_S8_S53"/>
    <property type="match status" value="1"/>
</dbReference>
<dbReference type="Proteomes" id="UP001597260">
    <property type="component" value="Unassembled WGS sequence"/>
</dbReference>
<dbReference type="SUPFAM" id="SSF52743">
    <property type="entry name" value="Subtilisin-like"/>
    <property type="match status" value="1"/>
</dbReference>
<evidence type="ECO:0000256" key="1">
    <source>
        <dbReference type="ARBA" id="ARBA00011073"/>
    </source>
</evidence>
<evidence type="ECO:0000313" key="7">
    <source>
        <dbReference type="EMBL" id="MFD1324871.1"/>
    </source>
</evidence>
<feature type="active site" description="Charge relay system" evidence="5">
    <location>
        <position position="398"/>
    </location>
</feature>
<keyword evidence="4 5" id="KW-0720">Serine protease</keyword>
<evidence type="ECO:0000313" key="8">
    <source>
        <dbReference type="Proteomes" id="UP001597260"/>
    </source>
</evidence>
<evidence type="ECO:0000259" key="6">
    <source>
        <dbReference type="Pfam" id="PF00082"/>
    </source>
</evidence>
<feature type="domain" description="Peptidase S8/S53" evidence="6">
    <location>
        <begin position="186"/>
        <end position="427"/>
    </location>
</feature>
<dbReference type="PANTHER" id="PTHR43806:SF11">
    <property type="entry name" value="CEREVISIN-RELATED"/>
    <property type="match status" value="1"/>
</dbReference>
<comment type="similarity">
    <text evidence="1 5">Belongs to the peptidase S8 family.</text>
</comment>
<evidence type="ECO:0000256" key="4">
    <source>
        <dbReference type="ARBA" id="ARBA00022825"/>
    </source>
</evidence>
<dbReference type="InterPro" id="IPR015500">
    <property type="entry name" value="Peptidase_S8_subtilisin-rel"/>
</dbReference>
<dbReference type="PROSITE" id="PS51892">
    <property type="entry name" value="SUBTILASE"/>
    <property type="match status" value="1"/>
</dbReference>
<dbReference type="PRINTS" id="PR00723">
    <property type="entry name" value="SUBTILISIN"/>
</dbReference>
<keyword evidence="8" id="KW-1185">Reference proteome</keyword>
<dbReference type="Gene3D" id="3.40.50.200">
    <property type="entry name" value="Peptidase S8/S53 domain"/>
    <property type="match status" value="1"/>
</dbReference>
<protein>
    <submittedName>
        <fullName evidence="7">S8 family serine peptidase</fullName>
    </submittedName>
</protein>